<keyword evidence="2" id="KW-1185">Reference proteome</keyword>
<protein>
    <submittedName>
        <fullName evidence="1">Uncharacterized protein</fullName>
    </submittedName>
</protein>
<sequence length="132" mass="15884">MSAETRTNNNIIFVIPLVYVLLNFPYNLNITVINFFHLHKFDCWIPNLTFLNIFYINYATNFMLYTITSSQYREVFVQLWFVHFVNLVYNWFVHLYNCIIHRHSNPHINNQFNNIKNEDISVGTKNSKLTID</sequence>
<evidence type="ECO:0000313" key="2">
    <source>
        <dbReference type="Proteomes" id="UP001497535"/>
    </source>
</evidence>
<proteinExistence type="predicted"/>
<accession>A0ACB0XRS9</accession>
<organism evidence="1 2">
    <name type="scientific">Meloidogyne enterolobii</name>
    <name type="common">Root-knot nematode worm</name>
    <name type="synonym">Meloidogyne mayaguensis</name>
    <dbReference type="NCBI Taxonomy" id="390850"/>
    <lineage>
        <taxon>Eukaryota</taxon>
        <taxon>Metazoa</taxon>
        <taxon>Ecdysozoa</taxon>
        <taxon>Nematoda</taxon>
        <taxon>Chromadorea</taxon>
        <taxon>Rhabditida</taxon>
        <taxon>Tylenchina</taxon>
        <taxon>Tylenchomorpha</taxon>
        <taxon>Tylenchoidea</taxon>
        <taxon>Meloidogynidae</taxon>
        <taxon>Meloidogyninae</taxon>
        <taxon>Meloidogyne</taxon>
    </lineage>
</organism>
<evidence type="ECO:0000313" key="1">
    <source>
        <dbReference type="EMBL" id="CAK5014451.1"/>
    </source>
</evidence>
<dbReference type="EMBL" id="CAVMJV010000002">
    <property type="protein sequence ID" value="CAK5014451.1"/>
    <property type="molecule type" value="Genomic_DNA"/>
</dbReference>
<gene>
    <name evidence="1" type="ORF">MENTE1834_LOCUS2715</name>
</gene>
<dbReference type="Proteomes" id="UP001497535">
    <property type="component" value="Unassembled WGS sequence"/>
</dbReference>
<comment type="caution">
    <text evidence="1">The sequence shown here is derived from an EMBL/GenBank/DDBJ whole genome shotgun (WGS) entry which is preliminary data.</text>
</comment>
<name>A0ACB0XRS9_MELEN</name>
<reference evidence="1" key="1">
    <citation type="submission" date="2023-11" db="EMBL/GenBank/DDBJ databases">
        <authorList>
            <person name="Poullet M."/>
        </authorList>
    </citation>
    <scope>NUCLEOTIDE SEQUENCE</scope>
    <source>
        <strain evidence="1">E1834</strain>
    </source>
</reference>